<sequence>MVAPQHTATARRLRPHPAPPRHCRIPPRPCQIFTAPPSSATLISTTTSDGELVGDHDDSGRTPLQLAFIATVENGRRPAKLHQRPQDERRKGWWKSTAAGRGACARRSGAAISSAVEGLVGADDGWLGVCRGVAAVVEGHDGRFVRAQ</sequence>
<accession>A0A5A7PGM3</accession>
<reference evidence="3" key="1">
    <citation type="journal article" date="2019" name="Curr. Biol.">
        <title>Genome Sequence of Striga asiatica Provides Insight into the Evolution of Plant Parasitism.</title>
        <authorList>
            <person name="Yoshida S."/>
            <person name="Kim S."/>
            <person name="Wafula E.K."/>
            <person name="Tanskanen J."/>
            <person name="Kim Y.M."/>
            <person name="Honaas L."/>
            <person name="Yang Z."/>
            <person name="Spallek T."/>
            <person name="Conn C.E."/>
            <person name="Ichihashi Y."/>
            <person name="Cheong K."/>
            <person name="Cui S."/>
            <person name="Der J.P."/>
            <person name="Gundlach H."/>
            <person name="Jiao Y."/>
            <person name="Hori C."/>
            <person name="Ishida J.K."/>
            <person name="Kasahara H."/>
            <person name="Kiba T."/>
            <person name="Kim M.S."/>
            <person name="Koo N."/>
            <person name="Laohavisit A."/>
            <person name="Lee Y.H."/>
            <person name="Lumba S."/>
            <person name="McCourt P."/>
            <person name="Mortimer J.C."/>
            <person name="Mutuku J.M."/>
            <person name="Nomura T."/>
            <person name="Sasaki-Sekimoto Y."/>
            <person name="Seto Y."/>
            <person name="Wang Y."/>
            <person name="Wakatake T."/>
            <person name="Sakakibara H."/>
            <person name="Demura T."/>
            <person name="Yamaguchi S."/>
            <person name="Yoneyama K."/>
            <person name="Manabe R.I."/>
            <person name="Nelson D.C."/>
            <person name="Schulman A.H."/>
            <person name="Timko M.P."/>
            <person name="dePamphilis C.W."/>
            <person name="Choi D."/>
            <person name="Shirasu K."/>
        </authorList>
    </citation>
    <scope>NUCLEOTIDE SEQUENCE [LARGE SCALE GENOMIC DNA]</scope>
    <source>
        <strain evidence="3">cv. UVA1</strain>
    </source>
</reference>
<proteinExistence type="predicted"/>
<evidence type="ECO:0000256" key="1">
    <source>
        <dbReference type="SAM" id="MobiDB-lite"/>
    </source>
</evidence>
<dbReference type="Proteomes" id="UP000325081">
    <property type="component" value="Unassembled WGS sequence"/>
</dbReference>
<protein>
    <submittedName>
        <fullName evidence="2">Heat shock protein 70</fullName>
    </submittedName>
</protein>
<keyword evidence="3" id="KW-1185">Reference proteome</keyword>
<evidence type="ECO:0000313" key="3">
    <source>
        <dbReference type="Proteomes" id="UP000325081"/>
    </source>
</evidence>
<gene>
    <name evidence="2" type="ORF">STAS_07967</name>
</gene>
<organism evidence="2 3">
    <name type="scientific">Striga asiatica</name>
    <name type="common">Asiatic witchweed</name>
    <name type="synonym">Buchnera asiatica</name>
    <dbReference type="NCBI Taxonomy" id="4170"/>
    <lineage>
        <taxon>Eukaryota</taxon>
        <taxon>Viridiplantae</taxon>
        <taxon>Streptophyta</taxon>
        <taxon>Embryophyta</taxon>
        <taxon>Tracheophyta</taxon>
        <taxon>Spermatophyta</taxon>
        <taxon>Magnoliopsida</taxon>
        <taxon>eudicotyledons</taxon>
        <taxon>Gunneridae</taxon>
        <taxon>Pentapetalae</taxon>
        <taxon>asterids</taxon>
        <taxon>lamiids</taxon>
        <taxon>Lamiales</taxon>
        <taxon>Orobanchaceae</taxon>
        <taxon>Buchnereae</taxon>
        <taxon>Striga</taxon>
    </lineage>
</organism>
<keyword evidence="2" id="KW-0346">Stress response</keyword>
<feature type="compositionally biased region" description="Basic residues" evidence="1">
    <location>
        <begin position="9"/>
        <end position="23"/>
    </location>
</feature>
<evidence type="ECO:0000313" key="2">
    <source>
        <dbReference type="EMBL" id="GER31930.1"/>
    </source>
</evidence>
<name>A0A5A7PGM3_STRAF</name>
<comment type="caution">
    <text evidence="2">The sequence shown here is derived from an EMBL/GenBank/DDBJ whole genome shotgun (WGS) entry which is preliminary data.</text>
</comment>
<feature type="region of interest" description="Disordered" evidence="1">
    <location>
        <begin position="1"/>
        <end position="23"/>
    </location>
</feature>
<feature type="region of interest" description="Disordered" evidence="1">
    <location>
        <begin position="75"/>
        <end position="95"/>
    </location>
</feature>
<dbReference type="AlphaFoldDB" id="A0A5A7PGM3"/>
<dbReference type="EMBL" id="BKCP01004516">
    <property type="protein sequence ID" value="GER31930.1"/>
    <property type="molecule type" value="Genomic_DNA"/>
</dbReference>